<comment type="similarity">
    <text evidence="4">Belongs to the glycosyltransferase 2 family.</text>
</comment>
<feature type="transmembrane region" description="Helical" evidence="16">
    <location>
        <begin position="12"/>
        <end position="38"/>
    </location>
</feature>
<keyword evidence="9 16" id="KW-0812">Transmembrane</keyword>
<feature type="transmembrane region" description="Helical" evidence="16">
    <location>
        <begin position="324"/>
        <end position="344"/>
    </location>
</feature>
<evidence type="ECO:0000256" key="13">
    <source>
        <dbReference type="ARBA" id="ARBA00023136"/>
    </source>
</evidence>
<keyword evidence="10 16" id="KW-1133">Transmembrane helix</keyword>
<sequence length="409" mass="46095">MAMVMAFEVVGAAAAVFGCALFGILIQMHLICIAYVFLKMNKRNTETPPMKLPGISLLKPLKGVDPHLEDNLETFFELDYPEYEILLCVQEHEDPAIDLCKRLLGKYPNVDAKLFVGGKKVGINPKINNLMPGYEAARYDVVWICDSGIRDGQMDLYQTFRFTMRVDTLADLAHQMTEKVGLVHGLPYTADRRGFAATLEQVYFGTSHARTYVAAHATGFKCVTGMSCLMRKAVVDQAGGLAAFGQYLAEDYFLSKAIADRGWQFAMAQQVALQNPGTYSISLFQSRVIRWTKLRIHMVPATIVCEPVSECFVSGLLVSWSAHYFFQWDIVLAFLCYVFAWFLLDFIKLRLVQGGPLSFSKLDYAVAWFIRESMALFIFCAALWDPVISWRTGRYRLRCGGTAEEVIDM</sequence>
<dbReference type="GO" id="GO:0006679">
    <property type="term" value="P:glucosylceramide biosynthetic process"/>
    <property type="evidence" value="ECO:0007669"/>
    <property type="project" value="TreeGrafter"/>
</dbReference>
<evidence type="ECO:0000256" key="6">
    <source>
        <dbReference type="ARBA" id="ARBA00022516"/>
    </source>
</evidence>
<dbReference type="GeneTree" id="ENSGT00390000012898"/>
<comment type="catalytic activity">
    <reaction evidence="15">
        <text>N-(9Z-octadecenoyl)-sphing-4-enine + UDP-alpha-D-xylose = beta-D-xylosyl-(1&lt;-&gt;1')-N-(9Z-octadecenoyl)-sphing-4-enine + UDP + H(+)</text>
        <dbReference type="Rhea" id="RHEA:70247"/>
        <dbReference type="ChEBI" id="CHEBI:15378"/>
        <dbReference type="ChEBI" id="CHEBI:57632"/>
        <dbReference type="ChEBI" id="CHEBI:58223"/>
        <dbReference type="ChEBI" id="CHEBI:77996"/>
        <dbReference type="ChEBI" id="CHEBI:189081"/>
    </reaction>
    <physiologicalReaction direction="left-to-right" evidence="15">
        <dbReference type="Rhea" id="RHEA:70248"/>
    </physiologicalReaction>
</comment>
<dbReference type="AlphaFoldDB" id="A0A8C4QU55"/>
<keyword evidence="12" id="KW-0443">Lipid metabolism</keyword>
<evidence type="ECO:0000256" key="12">
    <source>
        <dbReference type="ARBA" id="ARBA00023098"/>
    </source>
</evidence>
<evidence type="ECO:0000256" key="3">
    <source>
        <dbReference type="ARBA" id="ARBA00004991"/>
    </source>
</evidence>
<evidence type="ECO:0000256" key="2">
    <source>
        <dbReference type="ARBA" id="ARBA00004760"/>
    </source>
</evidence>
<dbReference type="Proteomes" id="UP000694388">
    <property type="component" value="Unplaced"/>
</dbReference>
<dbReference type="Pfam" id="PF13506">
    <property type="entry name" value="Glyco_transf_21"/>
    <property type="match status" value="1"/>
</dbReference>
<evidence type="ECO:0000256" key="5">
    <source>
        <dbReference type="ARBA" id="ARBA00012699"/>
    </source>
</evidence>
<evidence type="ECO:0000313" key="18">
    <source>
        <dbReference type="Proteomes" id="UP000694388"/>
    </source>
</evidence>
<keyword evidence="11" id="KW-0333">Golgi apparatus</keyword>
<dbReference type="SUPFAM" id="SSF53448">
    <property type="entry name" value="Nucleotide-diphospho-sugar transferases"/>
    <property type="match status" value="1"/>
</dbReference>
<comment type="pathway">
    <text evidence="2">Lipid metabolism; sphingolipid metabolism.</text>
</comment>
<dbReference type="Ensembl" id="ENSEBUT00000021145.1">
    <property type="protein sequence ID" value="ENSEBUP00000020569.1"/>
    <property type="gene ID" value="ENSEBUG00000012729.1"/>
</dbReference>
<dbReference type="EC" id="2.4.1.80" evidence="5"/>
<dbReference type="InterPro" id="IPR029044">
    <property type="entry name" value="Nucleotide-diphossugar_trans"/>
</dbReference>
<keyword evidence="18" id="KW-1185">Reference proteome</keyword>
<dbReference type="UniPathway" id="UPA00222"/>
<keyword evidence="6" id="KW-0444">Lipid biosynthesis</keyword>
<accession>A0A8C4QU55</accession>
<comment type="subcellular location">
    <subcellularLocation>
        <location evidence="1">Golgi apparatus membrane</location>
        <topology evidence="1">Multi-pass membrane protein</topology>
    </subcellularLocation>
</comment>
<dbReference type="PANTHER" id="PTHR12726">
    <property type="entry name" value="CERAMIDE GLUCOSYLTRANSFERASE"/>
    <property type="match status" value="1"/>
</dbReference>
<dbReference type="PANTHER" id="PTHR12726:SF0">
    <property type="entry name" value="CERAMIDE GLUCOSYLTRANSFERASE"/>
    <property type="match status" value="1"/>
</dbReference>
<comment type="catalytic activity">
    <reaction evidence="14">
        <text>UDP-alpha-D-xylose + an N-acylsphing-4-enine = a beta-D-xylosyl-(1&lt;-&gt;1')-N-acylsphing-4-enine + UDP + H(+)</text>
        <dbReference type="Rhea" id="RHEA:70243"/>
        <dbReference type="ChEBI" id="CHEBI:15378"/>
        <dbReference type="ChEBI" id="CHEBI:52639"/>
        <dbReference type="ChEBI" id="CHEBI:57632"/>
        <dbReference type="ChEBI" id="CHEBI:58223"/>
        <dbReference type="ChEBI" id="CHEBI:189068"/>
    </reaction>
    <physiologicalReaction direction="left-to-right" evidence="14">
        <dbReference type="Rhea" id="RHEA:70244"/>
    </physiologicalReaction>
</comment>
<keyword evidence="13 16" id="KW-0472">Membrane</keyword>
<evidence type="ECO:0000256" key="16">
    <source>
        <dbReference type="SAM" id="Phobius"/>
    </source>
</evidence>
<evidence type="ECO:0000256" key="15">
    <source>
        <dbReference type="ARBA" id="ARBA00048104"/>
    </source>
</evidence>
<reference evidence="17" key="1">
    <citation type="submission" date="2025-08" db="UniProtKB">
        <authorList>
            <consortium name="Ensembl"/>
        </authorList>
    </citation>
    <scope>IDENTIFICATION</scope>
</reference>
<evidence type="ECO:0000256" key="10">
    <source>
        <dbReference type="ARBA" id="ARBA00022989"/>
    </source>
</evidence>
<evidence type="ECO:0000256" key="9">
    <source>
        <dbReference type="ARBA" id="ARBA00022692"/>
    </source>
</evidence>
<protein>
    <recommendedName>
        <fullName evidence="5">ceramide glucosyltransferase</fullName>
        <ecNumber evidence="5">2.4.1.80</ecNumber>
    </recommendedName>
</protein>
<dbReference type="GO" id="GO:0008120">
    <property type="term" value="F:ceramide glucosyltransferase activity"/>
    <property type="evidence" value="ECO:0007669"/>
    <property type="project" value="UniProtKB-EC"/>
</dbReference>
<dbReference type="FunFam" id="3.90.550.10:FF:000041">
    <property type="entry name" value="UDP-glucose ceramide glucosyltransferase"/>
    <property type="match status" value="1"/>
</dbReference>
<keyword evidence="7" id="KW-0328">Glycosyltransferase</keyword>
<proteinExistence type="inferred from homology"/>
<dbReference type="CDD" id="cd02520">
    <property type="entry name" value="Glucosylceramide_synthase"/>
    <property type="match status" value="1"/>
</dbReference>
<evidence type="ECO:0000256" key="1">
    <source>
        <dbReference type="ARBA" id="ARBA00004653"/>
    </source>
</evidence>
<organism evidence="17 18">
    <name type="scientific">Eptatretus burgeri</name>
    <name type="common">Inshore hagfish</name>
    <dbReference type="NCBI Taxonomy" id="7764"/>
    <lineage>
        <taxon>Eukaryota</taxon>
        <taxon>Metazoa</taxon>
        <taxon>Chordata</taxon>
        <taxon>Craniata</taxon>
        <taxon>Vertebrata</taxon>
        <taxon>Cyclostomata</taxon>
        <taxon>Myxini</taxon>
        <taxon>Myxiniformes</taxon>
        <taxon>Myxinidae</taxon>
        <taxon>Eptatretinae</taxon>
        <taxon>Eptatretus</taxon>
    </lineage>
</organism>
<evidence type="ECO:0000256" key="8">
    <source>
        <dbReference type="ARBA" id="ARBA00022679"/>
    </source>
</evidence>
<reference evidence="17" key="2">
    <citation type="submission" date="2025-09" db="UniProtKB">
        <authorList>
            <consortium name="Ensembl"/>
        </authorList>
    </citation>
    <scope>IDENTIFICATION</scope>
</reference>
<dbReference type="GO" id="GO:0000139">
    <property type="term" value="C:Golgi membrane"/>
    <property type="evidence" value="ECO:0007669"/>
    <property type="project" value="UniProtKB-SubCell"/>
</dbReference>
<comment type="pathway">
    <text evidence="3">Sphingolipid metabolism.</text>
</comment>
<evidence type="ECO:0000256" key="11">
    <source>
        <dbReference type="ARBA" id="ARBA00023034"/>
    </source>
</evidence>
<dbReference type="Gene3D" id="3.90.550.10">
    <property type="entry name" value="Spore Coat Polysaccharide Biosynthesis Protein SpsA, Chain A"/>
    <property type="match status" value="1"/>
</dbReference>
<evidence type="ECO:0000313" key="17">
    <source>
        <dbReference type="Ensembl" id="ENSEBUP00000020569.1"/>
    </source>
</evidence>
<evidence type="ECO:0000256" key="7">
    <source>
        <dbReference type="ARBA" id="ARBA00022676"/>
    </source>
</evidence>
<evidence type="ECO:0000256" key="4">
    <source>
        <dbReference type="ARBA" id="ARBA00006739"/>
    </source>
</evidence>
<feature type="transmembrane region" description="Helical" evidence="16">
    <location>
        <begin position="364"/>
        <end position="384"/>
    </location>
</feature>
<name>A0A8C4QU55_EPTBU</name>
<dbReference type="InterPro" id="IPR025993">
    <property type="entry name" value="Ceramide_glucosylTrfase"/>
</dbReference>
<evidence type="ECO:0000256" key="14">
    <source>
        <dbReference type="ARBA" id="ARBA00047869"/>
    </source>
</evidence>
<keyword evidence="8" id="KW-0808">Transferase</keyword>